<dbReference type="KEGG" id="wei:EQG49_06725"/>
<keyword evidence="3" id="KW-1185">Reference proteome</keyword>
<evidence type="ECO:0000313" key="3">
    <source>
        <dbReference type="Proteomes" id="UP000292886"/>
    </source>
</evidence>
<reference evidence="3" key="1">
    <citation type="submission" date="2019-03" db="EMBL/GenBank/DDBJ databases">
        <title>Weissella sp. 26KH-42 Genome sequencing.</title>
        <authorList>
            <person name="Heo J."/>
            <person name="Kim S.-J."/>
            <person name="Kim J.-S."/>
            <person name="Hong S.-B."/>
            <person name="Kwon S.-W."/>
        </authorList>
    </citation>
    <scope>NUCLEOTIDE SEQUENCE [LARGE SCALE GENOMIC DNA]</scope>
    <source>
        <strain evidence="3">26KH-42</strain>
    </source>
</reference>
<protein>
    <recommendedName>
        <fullName evidence="4">ABC transporter permease</fullName>
    </recommendedName>
</protein>
<accession>A0A4V1AIP0</accession>
<name>A0A4V1AIP0_9LACO</name>
<dbReference type="AlphaFoldDB" id="A0A4V1AIP0"/>
<dbReference type="OrthoDB" id="9768837at2"/>
<keyword evidence="1" id="KW-0812">Transmembrane</keyword>
<dbReference type="EMBL" id="CP037940">
    <property type="protein sequence ID" value="QBO36175.1"/>
    <property type="molecule type" value="Genomic_DNA"/>
</dbReference>
<evidence type="ECO:0008006" key="4">
    <source>
        <dbReference type="Google" id="ProtNLM"/>
    </source>
</evidence>
<feature type="transmembrane region" description="Helical" evidence="1">
    <location>
        <begin position="103"/>
        <end position="126"/>
    </location>
</feature>
<gene>
    <name evidence="2" type="ORF">EQG49_06725</name>
</gene>
<sequence length="298" mass="33348">MPNNRTQILIVAQRTITKWLKKPFFWQAMLLPIVIIIVGMLVTQGSSKGSLSHQDIITLTNGMLAFYLLIMSYMYCNISAVEISEEKTSKLMELILSFSSTKAQLFGKITGVIGLLLINTGIYLVSFKLIFIFTPKLLVFQKVVQELSAPKVMFLVVDILGAMLWLIEAGTEVGMYVSQKKQVQGSIFPFVLAIGMAISLALMPMSAWSEAGMGWFYKVCLLSPLVGPICLPTSLVDGEIDYVFAWIALMINLLEAVFLIVWMLPKQYKIAYLSKKTSSPYMQAFNNELKIIAHDTTE</sequence>
<feature type="transmembrane region" description="Helical" evidence="1">
    <location>
        <begin position="24"/>
        <end position="43"/>
    </location>
</feature>
<keyword evidence="1" id="KW-1133">Transmembrane helix</keyword>
<feature type="transmembrane region" description="Helical" evidence="1">
    <location>
        <begin position="64"/>
        <end position="83"/>
    </location>
</feature>
<feature type="transmembrane region" description="Helical" evidence="1">
    <location>
        <begin position="147"/>
        <end position="167"/>
    </location>
</feature>
<dbReference type="RefSeq" id="WP_133363253.1">
    <property type="nucleotide sequence ID" value="NZ_CP037940.1"/>
</dbReference>
<evidence type="ECO:0000256" key="1">
    <source>
        <dbReference type="SAM" id="Phobius"/>
    </source>
</evidence>
<proteinExistence type="predicted"/>
<evidence type="ECO:0000313" key="2">
    <source>
        <dbReference type="EMBL" id="QBO36175.1"/>
    </source>
</evidence>
<dbReference type="Proteomes" id="UP000292886">
    <property type="component" value="Chromosome"/>
</dbReference>
<feature type="transmembrane region" description="Helical" evidence="1">
    <location>
        <begin position="187"/>
        <end position="208"/>
    </location>
</feature>
<keyword evidence="1" id="KW-0472">Membrane</keyword>
<feature type="transmembrane region" description="Helical" evidence="1">
    <location>
        <begin position="242"/>
        <end position="264"/>
    </location>
</feature>
<organism evidence="2 3">
    <name type="scientific">Periweissella cryptocerci</name>
    <dbReference type="NCBI Taxonomy" id="2506420"/>
    <lineage>
        <taxon>Bacteria</taxon>
        <taxon>Bacillati</taxon>
        <taxon>Bacillota</taxon>
        <taxon>Bacilli</taxon>
        <taxon>Lactobacillales</taxon>
        <taxon>Lactobacillaceae</taxon>
        <taxon>Periweissella</taxon>
    </lineage>
</organism>